<organism evidence="6 7">
    <name type="scientific">Vibrio maritimus</name>
    <dbReference type="NCBI Taxonomy" id="990268"/>
    <lineage>
        <taxon>Bacteria</taxon>
        <taxon>Pseudomonadati</taxon>
        <taxon>Pseudomonadota</taxon>
        <taxon>Gammaproteobacteria</taxon>
        <taxon>Vibrionales</taxon>
        <taxon>Vibrionaceae</taxon>
        <taxon>Vibrio</taxon>
    </lineage>
</organism>
<dbReference type="InterPro" id="IPR036390">
    <property type="entry name" value="WH_DNA-bd_sf"/>
</dbReference>
<protein>
    <submittedName>
        <fullName evidence="6">Transcriptional regulator LysR family in formaldehyde detoxification operon</fullName>
    </submittedName>
</protein>
<dbReference type="SUPFAM" id="SSF46785">
    <property type="entry name" value="Winged helix' DNA-binding domain"/>
    <property type="match status" value="1"/>
</dbReference>
<dbReference type="STRING" id="990268.JCM19235_1500"/>
<dbReference type="PRINTS" id="PR00039">
    <property type="entry name" value="HTHLYSR"/>
</dbReference>
<dbReference type="PROSITE" id="PS50931">
    <property type="entry name" value="HTH_LYSR"/>
    <property type="match status" value="1"/>
</dbReference>
<comment type="similarity">
    <text evidence="1">Belongs to the LysR transcriptional regulatory family.</text>
</comment>
<keyword evidence="3" id="KW-0238">DNA-binding</keyword>
<evidence type="ECO:0000256" key="1">
    <source>
        <dbReference type="ARBA" id="ARBA00009437"/>
    </source>
</evidence>
<dbReference type="PANTHER" id="PTHR30537">
    <property type="entry name" value="HTH-TYPE TRANSCRIPTIONAL REGULATOR"/>
    <property type="match status" value="1"/>
</dbReference>
<evidence type="ECO:0000313" key="6">
    <source>
        <dbReference type="EMBL" id="GAL21678.1"/>
    </source>
</evidence>
<gene>
    <name evidence="6" type="ORF">JCM19235_1500</name>
</gene>
<dbReference type="FunFam" id="1.10.10.10:FF:000001">
    <property type="entry name" value="LysR family transcriptional regulator"/>
    <property type="match status" value="1"/>
</dbReference>
<dbReference type="InterPro" id="IPR058163">
    <property type="entry name" value="LysR-type_TF_proteobact-type"/>
</dbReference>
<evidence type="ECO:0000256" key="2">
    <source>
        <dbReference type="ARBA" id="ARBA00023015"/>
    </source>
</evidence>
<keyword evidence="2" id="KW-0805">Transcription regulation</keyword>
<evidence type="ECO:0000256" key="3">
    <source>
        <dbReference type="ARBA" id="ARBA00023125"/>
    </source>
</evidence>
<dbReference type="Gene3D" id="1.10.10.10">
    <property type="entry name" value="Winged helix-like DNA-binding domain superfamily/Winged helix DNA-binding domain"/>
    <property type="match status" value="1"/>
</dbReference>
<keyword evidence="4" id="KW-0804">Transcription</keyword>
<dbReference type="InterPro" id="IPR036388">
    <property type="entry name" value="WH-like_DNA-bd_sf"/>
</dbReference>
<reference evidence="6 7" key="2">
    <citation type="submission" date="2014-09" db="EMBL/GenBank/DDBJ databases">
        <authorList>
            <consortium name="NBRP consortium"/>
            <person name="Sawabe T."/>
            <person name="Meirelles P."/>
            <person name="Nakanishi M."/>
            <person name="Sayaka M."/>
            <person name="Hattori M."/>
            <person name="Ohkuma M."/>
        </authorList>
    </citation>
    <scope>NUCLEOTIDE SEQUENCE [LARGE SCALE GENOMIC DNA]</scope>
    <source>
        <strain evidence="7">JCM19235</strain>
    </source>
</reference>
<evidence type="ECO:0000259" key="5">
    <source>
        <dbReference type="PROSITE" id="PS50931"/>
    </source>
</evidence>
<dbReference type="InterPro" id="IPR000847">
    <property type="entry name" value="LysR_HTH_N"/>
</dbReference>
<evidence type="ECO:0000256" key="4">
    <source>
        <dbReference type="ARBA" id="ARBA00023163"/>
    </source>
</evidence>
<accession>A0A090S4D5</accession>
<keyword evidence="7" id="KW-1185">Reference proteome</keyword>
<reference evidence="6 7" key="1">
    <citation type="submission" date="2014-09" db="EMBL/GenBank/DDBJ databases">
        <title>Vibrio maritimus JCM 19235. (C45) whole genome shotgun sequence.</title>
        <authorList>
            <person name="Sawabe T."/>
            <person name="Meirelles P."/>
            <person name="Nakanishi M."/>
            <person name="Sayaka M."/>
            <person name="Hattori M."/>
            <person name="Ohkuma M."/>
        </authorList>
    </citation>
    <scope>NUCLEOTIDE SEQUENCE [LARGE SCALE GENOMIC DNA]</scope>
    <source>
        <strain evidence="7">JCM19235</strain>
    </source>
</reference>
<dbReference type="Proteomes" id="UP000029228">
    <property type="component" value="Unassembled WGS sequence"/>
</dbReference>
<dbReference type="GO" id="GO:0043565">
    <property type="term" value="F:sequence-specific DNA binding"/>
    <property type="evidence" value="ECO:0007669"/>
    <property type="project" value="TreeGrafter"/>
</dbReference>
<comment type="caution">
    <text evidence="6">The sequence shown here is derived from an EMBL/GenBank/DDBJ whole genome shotgun (WGS) entry which is preliminary data.</text>
</comment>
<dbReference type="AlphaFoldDB" id="A0A090S4D5"/>
<dbReference type="GO" id="GO:0003700">
    <property type="term" value="F:DNA-binding transcription factor activity"/>
    <property type="evidence" value="ECO:0007669"/>
    <property type="project" value="InterPro"/>
</dbReference>
<evidence type="ECO:0000313" key="7">
    <source>
        <dbReference type="Proteomes" id="UP000029228"/>
    </source>
</evidence>
<proteinExistence type="inferred from homology"/>
<dbReference type="EMBL" id="BBMR01000009">
    <property type="protein sequence ID" value="GAL21678.1"/>
    <property type="molecule type" value="Genomic_DNA"/>
</dbReference>
<dbReference type="PANTHER" id="PTHR30537:SF10">
    <property type="entry name" value="TRANSCRIPTIONAL REGULATOR-RELATED"/>
    <property type="match status" value="1"/>
</dbReference>
<name>A0A090S4D5_9VIBR</name>
<dbReference type="GO" id="GO:0006351">
    <property type="term" value="P:DNA-templated transcription"/>
    <property type="evidence" value="ECO:0007669"/>
    <property type="project" value="TreeGrafter"/>
</dbReference>
<feature type="domain" description="HTH lysR-type" evidence="5">
    <location>
        <begin position="10"/>
        <end position="59"/>
    </location>
</feature>
<dbReference type="Pfam" id="PF00126">
    <property type="entry name" value="HTH_1"/>
    <property type="match status" value="1"/>
</dbReference>
<sequence length="77" mass="8480">MANWEGINEFVAVVETQSFTAAAERLSTSVANISRRVTALEDKLAVKLFVRTTRKVSVTEVGATYYQHCKPLVEGSC</sequence>